<proteinExistence type="predicted"/>
<accession>A0ABQ3I9L8</accession>
<gene>
    <name evidence="2" type="ORF">GCM10011340_26930</name>
</gene>
<evidence type="ECO:0000313" key="3">
    <source>
        <dbReference type="Proteomes" id="UP000658258"/>
    </source>
</evidence>
<dbReference type="EMBL" id="BNAG01000003">
    <property type="protein sequence ID" value="GHE69524.1"/>
    <property type="molecule type" value="Genomic_DNA"/>
</dbReference>
<dbReference type="RefSeq" id="WP_189630774.1">
    <property type="nucleotide sequence ID" value="NZ_BNAG01000003.1"/>
</dbReference>
<dbReference type="Proteomes" id="UP000658258">
    <property type="component" value="Unassembled WGS sequence"/>
</dbReference>
<reference evidence="3" key="1">
    <citation type="journal article" date="2019" name="Int. J. Syst. Evol. Microbiol.">
        <title>The Global Catalogue of Microorganisms (GCM) 10K type strain sequencing project: providing services to taxonomists for standard genome sequencing and annotation.</title>
        <authorList>
            <consortium name="The Broad Institute Genomics Platform"/>
            <consortium name="The Broad Institute Genome Sequencing Center for Infectious Disease"/>
            <person name="Wu L."/>
            <person name="Ma J."/>
        </authorList>
    </citation>
    <scope>NUCLEOTIDE SEQUENCE [LARGE SCALE GENOMIC DNA]</scope>
    <source>
        <strain evidence="3">CGMCC 1.15111</strain>
    </source>
</reference>
<organism evidence="2 3">
    <name type="scientific">Roseivirga thermotolerans</name>
    <dbReference type="NCBI Taxonomy" id="1758176"/>
    <lineage>
        <taxon>Bacteria</taxon>
        <taxon>Pseudomonadati</taxon>
        <taxon>Bacteroidota</taxon>
        <taxon>Cytophagia</taxon>
        <taxon>Cytophagales</taxon>
        <taxon>Roseivirgaceae</taxon>
        <taxon>Roseivirga</taxon>
    </lineage>
</organism>
<feature type="coiled-coil region" evidence="1">
    <location>
        <begin position="54"/>
        <end position="91"/>
    </location>
</feature>
<sequence length="93" mass="11316">MNAFEAARIEELKKQIEYEHQEEYRYVEKFRPLVQEVDRLSKSFLGILLNRATIKRLNKEMQSYADVANDHQRRKNQLRKELNELESAIRNRH</sequence>
<evidence type="ECO:0000256" key="1">
    <source>
        <dbReference type="SAM" id="Coils"/>
    </source>
</evidence>
<comment type="caution">
    <text evidence="2">The sequence shown here is derived from an EMBL/GenBank/DDBJ whole genome shotgun (WGS) entry which is preliminary data.</text>
</comment>
<keyword evidence="3" id="KW-1185">Reference proteome</keyword>
<name>A0ABQ3I9L8_9BACT</name>
<protein>
    <submittedName>
        <fullName evidence="2">Uncharacterized protein</fullName>
    </submittedName>
</protein>
<keyword evidence="1" id="KW-0175">Coiled coil</keyword>
<evidence type="ECO:0000313" key="2">
    <source>
        <dbReference type="EMBL" id="GHE69524.1"/>
    </source>
</evidence>